<keyword evidence="11" id="KW-1185">Reference proteome</keyword>
<feature type="transmembrane region" description="Helical" evidence="9">
    <location>
        <begin position="176"/>
        <end position="197"/>
    </location>
</feature>
<evidence type="ECO:0000256" key="9">
    <source>
        <dbReference type="SAM" id="Phobius"/>
    </source>
</evidence>
<dbReference type="PANTHER" id="PTHR34979">
    <property type="entry name" value="INNER MEMBRANE PROTEIN YGAZ"/>
    <property type="match status" value="1"/>
</dbReference>
<gene>
    <name evidence="10" type="ORF">P8A19_11090</name>
</gene>
<dbReference type="PANTHER" id="PTHR34979:SF1">
    <property type="entry name" value="INNER MEMBRANE PROTEIN YGAZ"/>
    <property type="match status" value="1"/>
</dbReference>
<organism evidence="10 11">
    <name type="scientific">Streptomyces poriferorum</name>
    <dbReference type="NCBI Taxonomy" id="2798799"/>
    <lineage>
        <taxon>Bacteria</taxon>
        <taxon>Bacillati</taxon>
        <taxon>Actinomycetota</taxon>
        <taxon>Actinomycetes</taxon>
        <taxon>Kitasatosporales</taxon>
        <taxon>Streptomycetaceae</taxon>
        <taxon>Streptomyces</taxon>
    </lineage>
</organism>
<feature type="transmembrane region" description="Helical" evidence="9">
    <location>
        <begin position="34"/>
        <end position="51"/>
    </location>
</feature>
<evidence type="ECO:0000256" key="7">
    <source>
        <dbReference type="ARBA" id="ARBA00023136"/>
    </source>
</evidence>
<accession>A0ABY9IM89</accession>
<keyword evidence="5 9" id="KW-0812">Transmembrane</keyword>
<evidence type="ECO:0000256" key="5">
    <source>
        <dbReference type="ARBA" id="ARBA00022692"/>
    </source>
</evidence>
<evidence type="ECO:0000256" key="3">
    <source>
        <dbReference type="ARBA" id="ARBA00022448"/>
    </source>
</evidence>
<keyword evidence="6 9" id="KW-1133">Transmembrane helix</keyword>
<name>A0ABY9IM89_9ACTN</name>
<evidence type="ECO:0000256" key="2">
    <source>
        <dbReference type="ARBA" id="ARBA00010735"/>
    </source>
</evidence>
<evidence type="ECO:0000256" key="6">
    <source>
        <dbReference type="ARBA" id="ARBA00022989"/>
    </source>
</evidence>
<dbReference type="InterPro" id="IPR011606">
    <property type="entry name" value="Brnchd-chn_aa_trnsp_permease"/>
</dbReference>
<dbReference type="RefSeq" id="WP_306071870.1">
    <property type="nucleotide sequence ID" value="NZ_CP120988.1"/>
</dbReference>
<dbReference type="Proteomes" id="UP001235744">
    <property type="component" value="Chromosome"/>
</dbReference>
<comment type="similarity">
    <text evidence="2">Belongs to the AzlC family.</text>
</comment>
<evidence type="ECO:0000256" key="1">
    <source>
        <dbReference type="ARBA" id="ARBA00004651"/>
    </source>
</evidence>
<sequence length="288" mass="28778">MAEQTAPPQSVAGPPGGTAITAEAKPDAAVVRDALGVGIAVGLSGFAFGVTSAGSGLSLLQTCALSLLVFTGASQFALVGALAAGGNPYTAAAGAFFLGVRNSFYGLRLSQLLALPRALRPLAAQWVIDETTAVTLPQPTRRAARIGFTVTGLTLYVLWNLTTLVGALGAEALGDTAAWGLDAAGPAVFLALLAPMLKSTTERVTAALAVVLALGLLPVLPAGVPVLLAALAAPVVLFLMGRGKDGLMGRGKDGTPDEPAGEAGQGQEAEKAAAKTGAPRTTTQEDGR</sequence>
<dbReference type="EMBL" id="CP120988">
    <property type="protein sequence ID" value="WLQ55959.1"/>
    <property type="molecule type" value="Genomic_DNA"/>
</dbReference>
<reference evidence="10 11" key="1">
    <citation type="submission" date="2023-03" db="EMBL/GenBank/DDBJ databases">
        <title>Isolation and description of six Streptomyces strains from soil environments, able to metabolize different microbial glucans.</title>
        <authorList>
            <person name="Widen T."/>
            <person name="Larsbrink J."/>
        </authorList>
    </citation>
    <scope>NUCLEOTIDE SEQUENCE [LARGE SCALE GENOMIC DNA]</scope>
    <source>
        <strain evidence="10 11">Alt2</strain>
    </source>
</reference>
<evidence type="ECO:0000313" key="11">
    <source>
        <dbReference type="Proteomes" id="UP001235744"/>
    </source>
</evidence>
<proteinExistence type="inferred from homology"/>
<comment type="subcellular location">
    <subcellularLocation>
        <location evidence="1">Cell membrane</location>
        <topology evidence="1">Multi-pass membrane protein</topology>
    </subcellularLocation>
</comment>
<feature type="region of interest" description="Disordered" evidence="8">
    <location>
        <begin position="248"/>
        <end position="288"/>
    </location>
</feature>
<keyword evidence="7 9" id="KW-0472">Membrane</keyword>
<evidence type="ECO:0000256" key="8">
    <source>
        <dbReference type="SAM" id="MobiDB-lite"/>
    </source>
</evidence>
<dbReference type="Pfam" id="PF03591">
    <property type="entry name" value="AzlC"/>
    <property type="match status" value="1"/>
</dbReference>
<keyword evidence="4" id="KW-1003">Cell membrane</keyword>
<protein>
    <submittedName>
        <fullName evidence="10">AzlC family ABC transporter permease</fullName>
    </submittedName>
</protein>
<evidence type="ECO:0000256" key="4">
    <source>
        <dbReference type="ARBA" id="ARBA00022475"/>
    </source>
</evidence>
<evidence type="ECO:0000313" key="10">
    <source>
        <dbReference type="EMBL" id="WLQ55959.1"/>
    </source>
</evidence>
<feature type="transmembrane region" description="Helical" evidence="9">
    <location>
        <begin position="146"/>
        <end position="170"/>
    </location>
</feature>
<keyword evidence="3" id="KW-0813">Transport</keyword>